<feature type="domain" description="Virulence-associated protein E-like" evidence="2">
    <location>
        <begin position="148"/>
        <end position="337"/>
    </location>
</feature>
<evidence type="ECO:0000256" key="1">
    <source>
        <dbReference type="SAM" id="MobiDB-lite"/>
    </source>
</evidence>
<proteinExistence type="predicted"/>
<evidence type="ECO:0000259" key="2">
    <source>
        <dbReference type="Pfam" id="PF05272"/>
    </source>
</evidence>
<dbReference type="InterPro" id="IPR007936">
    <property type="entry name" value="VapE-like_dom"/>
</dbReference>
<dbReference type="Pfam" id="PF05272">
    <property type="entry name" value="VapE-like_dom"/>
    <property type="match status" value="1"/>
</dbReference>
<dbReference type="RefSeq" id="WP_100023401.1">
    <property type="nucleotide sequence ID" value="NZ_CP024696.1"/>
</dbReference>
<dbReference type="Proteomes" id="UP000229323">
    <property type="component" value="Chromosome"/>
</dbReference>
<dbReference type="EMBL" id="CP024696">
    <property type="protein sequence ID" value="ATV53169.1"/>
    <property type="molecule type" value="Genomic_DNA"/>
</dbReference>
<evidence type="ECO:0000313" key="4">
    <source>
        <dbReference type="Proteomes" id="UP000229323"/>
    </source>
</evidence>
<name>A0A2D3NCT8_PREIN</name>
<gene>
    <name evidence="3" type="ORF">CTM50_09080</name>
</gene>
<feature type="region of interest" description="Disordered" evidence="1">
    <location>
        <begin position="1"/>
        <end position="25"/>
    </location>
</feature>
<dbReference type="PANTHER" id="PTHR34985">
    <property type="entry name" value="SLR0554 PROTEIN"/>
    <property type="match status" value="1"/>
</dbReference>
<feature type="compositionally biased region" description="Basic and acidic residues" evidence="1">
    <location>
        <begin position="1"/>
        <end position="10"/>
    </location>
</feature>
<reference evidence="3 4" key="1">
    <citation type="submission" date="2017-11" db="EMBL/GenBank/DDBJ databases">
        <title>Genome sequencing of Prevotella intermedia KCOM 2033.</title>
        <authorList>
            <person name="Kook J.-K."/>
            <person name="Park S.-N."/>
            <person name="Lim Y.K."/>
        </authorList>
    </citation>
    <scope>NUCLEOTIDE SEQUENCE [LARGE SCALE GENOMIC DNA]</scope>
    <source>
        <strain evidence="3 4">KCOM 2033</strain>
    </source>
</reference>
<protein>
    <submittedName>
        <fullName evidence="3">Virulence protein</fullName>
    </submittedName>
</protein>
<accession>A0A2D3NCT8</accession>
<dbReference type="AlphaFoldDB" id="A0A2D3NCT8"/>
<evidence type="ECO:0000313" key="3">
    <source>
        <dbReference type="EMBL" id="ATV53169.1"/>
    </source>
</evidence>
<sequence>MKTSADKGKSEGSNNMPRPRRISSKNSEIEAYLSTHYEFRYNTVLGRTEYRSKNDAHFSKVGRYEINTLRREIDNDIGIITSSDNLYSIIESSFSPRINPIQEYFKRLPSTYIGSINRDCGNDVSPSLKAIHDLASCVAVRNSDKWLPYFTKWLVAVVANAMDDRECLNHTCLVLTGEQGKFKTTFLDLLCPPALHGYSYTGKIYPQEKDTLTYIGQNLIVNIDDQLKALNKRDENELKNLITCPMVKYRMPYDKYVEEHPHLASFVASVNGNDFLTDPTGSRRFLPFEVLSIDIERAKAISMDNVYAEAKALLKSGFRYWFEDDEIAELYRESEDFQVQTAEMELLLRCFEKPTEDESYSLMTTTEILTYLGIYTHQPLVAKRMGEALKKGGYIKVSKRRNGSSPIYVYKIRKILPCPLLQTCSSQM</sequence>
<organism evidence="3 4">
    <name type="scientific">Prevotella intermedia</name>
    <dbReference type="NCBI Taxonomy" id="28131"/>
    <lineage>
        <taxon>Bacteria</taxon>
        <taxon>Pseudomonadati</taxon>
        <taxon>Bacteroidota</taxon>
        <taxon>Bacteroidia</taxon>
        <taxon>Bacteroidales</taxon>
        <taxon>Prevotellaceae</taxon>
        <taxon>Prevotella</taxon>
    </lineage>
</organism>
<dbReference type="PANTHER" id="PTHR34985:SF1">
    <property type="entry name" value="SLR0554 PROTEIN"/>
    <property type="match status" value="1"/>
</dbReference>